<dbReference type="Proteomes" id="UP000521872">
    <property type="component" value="Unassembled WGS sequence"/>
</dbReference>
<evidence type="ECO:0000313" key="3">
    <source>
        <dbReference type="Proteomes" id="UP000521872"/>
    </source>
</evidence>
<organism evidence="2 3">
    <name type="scientific">Agrocybe pediades</name>
    <dbReference type="NCBI Taxonomy" id="84607"/>
    <lineage>
        <taxon>Eukaryota</taxon>
        <taxon>Fungi</taxon>
        <taxon>Dikarya</taxon>
        <taxon>Basidiomycota</taxon>
        <taxon>Agaricomycotina</taxon>
        <taxon>Agaricomycetes</taxon>
        <taxon>Agaricomycetidae</taxon>
        <taxon>Agaricales</taxon>
        <taxon>Agaricineae</taxon>
        <taxon>Strophariaceae</taxon>
        <taxon>Agrocybe</taxon>
    </lineage>
</organism>
<dbReference type="SUPFAM" id="SSF53474">
    <property type="entry name" value="alpha/beta-Hydrolases"/>
    <property type="match status" value="1"/>
</dbReference>
<comment type="caution">
    <text evidence="2">The sequence shown here is derived from an EMBL/GenBank/DDBJ whole genome shotgun (WGS) entry which is preliminary data.</text>
</comment>
<dbReference type="EMBL" id="JAACJL010000049">
    <property type="protein sequence ID" value="KAF4612536.1"/>
    <property type="molecule type" value="Genomic_DNA"/>
</dbReference>
<keyword evidence="3" id="KW-1185">Reference proteome</keyword>
<dbReference type="InterPro" id="IPR029058">
    <property type="entry name" value="AB_hydrolase_fold"/>
</dbReference>
<sequence length="358" mass="40296">MNEVADLFPDDHFQSTMTTIQICDGLHFFYTDSGEPTVKAESSAAYRTFIIIHGHSFHSGTFQRLFPLASSRNVRIICINRRGYPGSTPYTNDEDRIITSGTDEERRDFLHRQGADLATFVHRIIQQQDLSKEGGITLVGWSMGNIFLLATIVALVGHVDVEVKSNLLKFIKSVVLWDPPIEALGIPKLREAAIPLWDPKAPPEDRRKFFIEWAASYFQHGDLSTHDTTQLNFRTPDASKPPTITTMTPGELSSAVDFTATGGLDTAILGNDFASTLNHQMRKALFDPVITQEVWMRTPLYHLYGDACPWTIIHAAWVVRDEVRKMKAPLKEVVIEGANHFPMWDIPEVALDTLCRCL</sequence>
<dbReference type="Pfam" id="PF12697">
    <property type="entry name" value="Abhydrolase_6"/>
    <property type="match status" value="1"/>
</dbReference>
<accession>A0A8H4VIU1</accession>
<protein>
    <recommendedName>
        <fullName evidence="1">AB hydrolase-1 domain-containing protein</fullName>
    </recommendedName>
</protein>
<gene>
    <name evidence="2" type="ORF">D9613_012771</name>
</gene>
<name>A0A8H4VIU1_9AGAR</name>
<reference evidence="2 3" key="1">
    <citation type="submission" date="2019-12" db="EMBL/GenBank/DDBJ databases">
        <authorList>
            <person name="Floudas D."/>
            <person name="Bentzer J."/>
            <person name="Ahren D."/>
            <person name="Johansson T."/>
            <person name="Persson P."/>
            <person name="Tunlid A."/>
        </authorList>
    </citation>
    <scope>NUCLEOTIDE SEQUENCE [LARGE SCALE GENOMIC DNA]</scope>
    <source>
        <strain evidence="2 3">CBS 102.39</strain>
    </source>
</reference>
<proteinExistence type="predicted"/>
<evidence type="ECO:0000259" key="1">
    <source>
        <dbReference type="Pfam" id="PF12697"/>
    </source>
</evidence>
<dbReference type="InterPro" id="IPR000073">
    <property type="entry name" value="AB_hydrolase_1"/>
</dbReference>
<feature type="domain" description="AB hydrolase-1" evidence="1">
    <location>
        <begin position="50"/>
        <end position="347"/>
    </location>
</feature>
<evidence type="ECO:0000313" key="2">
    <source>
        <dbReference type="EMBL" id="KAF4612536.1"/>
    </source>
</evidence>
<dbReference type="Gene3D" id="3.40.50.1820">
    <property type="entry name" value="alpha/beta hydrolase"/>
    <property type="match status" value="1"/>
</dbReference>
<dbReference type="AlphaFoldDB" id="A0A8H4VIU1"/>